<evidence type="ECO:0000313" key="1">
    <source>
        <dbReference type="EMBL" id="ORX98873.1"/>
    </source>
</evidence>
<gene>
    <name evidence="1" type="ORF">BCR34DRAFT_142473</name>
</gene>
<keyword evidence="2" id="KW-1185">Reference proteome</keyword>
<dbReference type="AlphaFoldDB" id="A0A1Y1YM06"/>
<accession>A0A1Y1YM06</accession>
<dbReference type="EMBL" id="MCFA01000207">
    <property type="protein sequence ID" value="ORX98873.1"/>
    <property type="molecule type" value="Genomic_DNA"/>
</dbReference>
<proteinExistence type="predicted"/>
<dbReference type="Proteomes" id="UP000193144">
    <property type="component" value="Unassembled WGS sequence"/>
</dbReference>
<organism evidence="1 2">
    <name type="scientific">Clohesyomyces aquaticus</name>
    <dbReference type="NCBI Taxonomy" id="1231657"/>
    <lineage>
        <taxon>Eukaryota</taxon>
        <taxon>Fungi</taxon>
        <taxon>Dikarya</taxon>
        <taxon>Ascomycota</taxon>
        <taxon>Pezizomycotina</taxon>
        <taxon>Dothideomycetes</taxon>
        <taxon>Pleosporomycetidae</taxon>
        <taxon>Pleosporales</taxon>
        <taxon>Lindgomycetaceae</taxon>
        <taxon>Clohesyomyces</taxon>
    </lineage>
</organism>
<protein>
    <submittedName>
        <fullName evidence="1">Uncharacterized protein</fullName>
    </submittedName>
</protein>
<sequence length="95" mass="9853">MTKVGRPPVLRVGHQGRDVLLQCIVVELLELVGVVEVGAERVLAGVVLAEDVGPQLVGPPVDVLGAAAGDIGGLYGTLAFRHDEYAISRGSWVVG</sequence>
<evidence type="ECO:0000313" key="2">
    <source>
        <dbReference type="Proteomes" id="UP000193144"/>
    </source>
</evidence>
<name>A0A1Y1YM06_9PLEO</name>
<comment type="caution">
    <text evidence="1">The sequence shown here is derived from an EMBL/GenBank/DDBJ whole genome shotgun (WGS) entry which is preliminary data.</text>
</comment>
<dbReference type="OrthoDB" id="5151094at2759"/>
<reference evidence="1 2" key="1">
    <citation type="submission" date="2016-07" db="EMBL/GenBank/DDBJ databases">
        <title>Pervasive Adenine N6-methylation of Active Genes in Fungi.</title>
        <authorList>
            <consortium name="DOE Joint Genome Institute"/>
            <person name="Mondo S.J."/>
            <person name="Dannebaum R.O."/>
            <person name="Kuo R.C."/>
            <person name="Labutti K."/>
            <person name="Haridas S."/>
            <person name="Kuo A."/>
            <person name="Salamov A."/>
            <person name="Ahrendt S.R."/>
            <person name="Lipzen A."/>
            <person name="Sullivan W."/>
            <person name="Andreopoulos W.B."/>
            <person name="Clum A."/>
            <person name="Lindquist E."/>
            <person name="Daum C."/>
            <person name="Ramamoorthy G.K."/>
            <person name="Gryganskyi A."/>
            <person name="Culley D."/>
            <person name="Magnuson J.K."/>
            <person name="James T.Y."/>
            <person name="O'Malley M.A."/>
            <person name="Stajich J.E."/>
            <person name="Spatafora J.W."/>
            <person name="Visel A."/>
            <person name="Grigoriev I.V."/>
        </authorList>
    </citation>
    <scope>NUCLEOTIDE SEQUENCE [LARGE SCALE GENOMIC DNA]</scope>
    <source>
        <strain evidence="1 2">CBS 115471</strain>
    </source>
</reference>